<dbReference type="InterPro" id="IPR006135">
    <property type="entry name" value="T3SS_substrate_exporter"/>
</dbReference>
<protein>
    <recommendedName>
        <fullName evidence="13 14">Flagellar biosynthetic protein FliR</fullName>
    </recommendedName>
</protein>
<evidence type="ECO:0000313" key="15">
    <source>
        <dbReference type="EMBL" id="MDW8799649.1"/>
    </source>
</evidence>
<evidence type="ECO:0000256" key="12">
    <source>
        <dbReference type="ARBA" id="ARBA00023225"/>
    </source>
</evidence>
<dbReference type="Proteomes" id="UP001281656">
    <property type="component" value="Unassembled WGS sequence"/>
</dbReference>
<comment type="function">
    <text evidence="1 14">Role in flagellar biosynthesis.</text>
</comment>
<comment type="caution">
    <text evidence="15">The sequence shown here is derived from an EMBL/GenBank/DDBJ whole genome shotgun (WGS) entry which is preliminary data.</text>
</comment>
<keyword evidence="12" id="KW-1006">Bacterial flagellum protein export</keyword>
<dbReference type="NCBIfam" id="NF009411">
    <property type="entry name" value="PRK12772.1"/>
    <property type="match status" value="1"/>
</dbReference>
<dbReference type="RefSeq" id="WP_318796343.1">
    <property type="nucleotide sequence ID" value="NZ_JARUJP010000001.1"/>
</dbReference>
<comment type="similarity">
    <text evidence="3">Belongs to the type III secretion exporter family.</text>
</comment>
<keyword evidence="8" id="KW-0653">Protein transport</keyword>
<dbReference type="PANTHER" id="PTHR30531:SF12">
    <property type="entry name" value="FLAGELLAR BIOSYNTHETIC PROTEIN FLHB"/>
    <property type="match status" value="1"/>
</dbReference>
<evidence type="ECO:0000256" key="3">
    <source>
        <dbReference type="ARBA" id="ARBA00010690"/>
    </source>
</evidence>
<dbReference type="InterPro" id="IPR029025">
    <property type="entry name" value="T3SS_substrate_exporter_C"/>
</dbReference>
<dbReference type="EMBL" id="JARUJP010000001">
    <property type="protein sequence ID" value="MDW8799649.1"/>
    <property type="molecule type" value="Genomic_DNA"/>
</dbReference>
<dbReference type="NCBIfam" id="TIGR00328">
    <property type="entry name" value="flhB"/>
    <property type="match status" value="1"/>
</dbReference>
<dbReference type="InterPro" id="IPR002010">
    <property type="entry name" value="T3SS_IM_R"/>
</dbReference>
<keyword evidence="16" id="KW-1185">Reference proteome</keyword>
<dbReference type="Gene3D" id="3.40.1690.10">
    <property type="entry name" value="secretion proteins EscU"/>
    <property type="match status" value="1"/>
</dbReference>
<evidence type="ECO:0000256" key="9">
    <source>
        <dbReference type="ARBA" id="ARBA00022989"/>
    </source>
</evidence>
<evidence type="ECO:0000256" key="14">
    <source>
        <dbReference type="RuleBase" id="RU362071"/>
    </source>
</evidence>
<keyword evidence="11 14" id="KW-0975">Bacterial flagellum</keyword>
<comment type="similarity">
    <text evidence="2 14">Belongs to the FliR/MopE/SpaR family.</text>
</comment>
<dbReference type="Gene3D" id="6.10.250.2080">
    <property type="match status" value="1"/>
</dbReference>
<keyword evidence="4" id="KW-0813">Transport</keyword>
<evidence type="ECO:0000256" key="10">
    <source>
        <dbReference type="ARBA" id="ARBA00023136"/>
    </source>
</evidence>
<organism evidence="15 16">
    <name type="scientific">Clostridium tanneri</name>
    <dbReference type="NCBI Taxonomy" id="3037988"/>
    <lineage>
        <taxon>Bacteria</taxon>
        <taxon>Bacillati</taxon>
        <taxon>Bacillota</taxon>
        <taxon>Clostridia</taxon>
        <taxon>Eubacteriales</taxon>
        <taxon>Clostridiaceae</taxon>
        <taxon>Clostridium</taxon>
    </lineage>
</organism>
<dbReference type="InterPro" id="IPR006136">
    <property type="entry name" value="FlhB"/>
</dbReference>
<evidence type="ECO:0000256" key="4">
    <source>
        <dbReference type="ARBA" id="ARBA00022448"/>
    </source>
</evidence>
<dbReference type="InterPro" id="IPR006303">
    <property type="entry name" value="FliR"/>
</dbReference>
<dbReference type="SUPFAM" id="SSF160544">
    <property type="entry name" value="EscU C-terminal domain-like"/>
    <property type="match status" value="1"/>
</dbReference>
<feature type="transmembrane region" description="Helical" evidence="14">
    <location>
        <begin position="6"/>
        <end position="28"/>
    </location>
</feature>
<evidence type="ECO:0000256" key="7">
    <source>
        <dbReference type="ARBA" id="ARBA00022795"/>
    </source>
</evidence>
<feature type="transmembrane region" description="Helical" evidence="14">
    <location>
        <begin position="167"/>
        <end position="192"/>
    </location>
</feature>
<feature type="transmembrane region" description="Helical" evidence="14">
    <location>
        <begin position="125"/>
        <end position="146"/>
    </location>
</feature>
<evidence type="ECO:0000256" key="11">
    <source>
        <dbReference type="ARBA" id="ARBA00023143"/>
    </source>
</evidence>
<name>A0ABU4JNS6_9CLOT</name>
<feature type="transmembrane region" description="Helical" evidence="14">
    <location>
        <begin position="289"/>
        <end position="309"/>
    </location>
</feature>
<feature type="transmembrane region" description="Helical" evidence="14">
    <location>
        <begin position="449"/>
        <end position="467"/>
    </location>
</feature>
<comment type="subcellular location">
    <subcellularLocation>
        <location evidence="14">Cell membrane</location>
        <topology evidence="14">Multi-pass membrane protein</topology>
    </subcellularLocation>
    <subcellularLocation>
        <location evidence="14">Bacterial flagellum basal body</location>
    </subcellularLocation>
</comment>
<dbReference type="NCBIfam" id="TIGR01400">
    <property type="entry name" value="fliR"/>
    <property type="match status" value="1"/>
</dbReference>
<evidence type="ECO:0000256" key="8">
    <source>
        <dbReference type="ARBA" id="ARBA00022927"/>
    </source>
</evidence>
<evidence type="ECO:0000256" key="1">
    <source>
        <dbReference type="ARBA" id="ARBA00002578"/>
    </source>
</evidence>
<evidence type="ECO:0000256" key="13">
    <source>
        <dbReference type="NCBIfam" id="TIGR01400"/>
    </source>
</evidence>
<accession>A0ABU4JNS6</accession>
<keyword evidence="7" id="KW-1005">Bacterial flagellum biogenesis</keyword>
<sequence length="608" mass="68007">MIDTLFFTALILITIRIFAFFVVVPIFFPNGTPNAVKVGLTLVMAYMLIPGIDYSTVNTINNNLPFFINVMNEVVAGLTLGFIVNLCFTAVKIAGNLIDLQVGFAMMTMFDPTSNSNATLMEHLLYWFSIIVFFIVDGHHMLIKALMESFNVIKLGNFFLSQGSIDLILRAFVEYFGIALKIAIPIVLIIFITDLTMGLIARTVPQLNIMILGLPVKLLVGLTSFAFALPIFLKVIENSFQEIPDAIKGFYKTIPLLIIFASDDKTEEATPKKKSDARKKGQIAKSKEVGLALTLLSSTVVLLTLGGYAGNALKGTLITFLNNYLTTSLDYSSVQKISFIVIWRLMIIFLPIVIPIMVMGILANFLQTGVLLTSEPLKPDLSKLNPINGLKRMFSIRTVMELIKDIAIVSVVGFVGYKFVRDNYLYILTLGNLKPVAVISAVGKLTVDIFFRVTIVMIIIALIDYIYQRYQHNKDLKMSKQEVKEEFKQQEGDPQIKGKIKQRQREMAMRRMMQEVPKATVVVTNPTHISVALKYEEGQEAPMVVAKGADSIAIKIKELAKENDIPIMENKPLARLIYAEVDINEEIPVEMYQAVAEILALVYKIKKK</sequence>
<keyword evidence="9 14" id="KW-1133">Transmembrane helix</keyword>
<dbReference type="PANTHER" id="PTHR30531">
    <property type="entry name" value="FLAGELLAR BIOSYNTHETIC PROTEIN FLHB"/>
    <property type="match status" value="1"/>
</dbReference>
<evidence type="ECO:0000256" key="6">
    <source>
        <dbReference type="ARBA" id="ARBA00022692"/>
    </source>
</evidence>
<keyword evidence="10 14" id="KW-0472">Membrane</keyword>
<feature type="transmembrane region" description="Helical" evidence="14">
    <location>
        <begin position="212"/>
        <end position="233"/>
    </location>
</feature>
<reference evidence="15 16" key="1">
    <citation type="submission" date="2023-04" db="EMBL/GenBank/DDBJ databases">
        <title>Clostridium tannerae sp. nov., isolated from the fecal material of an alpaca.</title>
        <authorList>
            <person name="Miller S."/>
            <person name="Hendry M."/>
            <person name="King J."/>
            <person name="Sankaranarayanan K."/>
            <person name="Lawson P.A."/>
        </authorList>
    </citation>
    <scope>NUCLEOTIDE SEQUENCE [LARGE SCALE GENOMIC DNA]</scope>
    <source>
        <strain evidence="15 16">A1-XYC3</strain>
    </source>
</reference>
<feature type="transmembrane region" description="Helical" evidence="14">
    <location>
        <begin position="341"/>
        <end position="366"/>
    </location>
</feature>
<keyword evidence="5 14" id="KW-1003">Cell membrane</keyword>
<gene>
    <name evidence="15" type="ORF">P8V03_00600</name>
</gene>
<dbReference type="PRINTS" id="PR00950">
    <property type="entry name" value="TYPE3IMSPROT"/>
</dbReference>
<dbReference type="Pfam" id="PF01312">
    <property type="entry name" value="Bac_export_2"/>
    <property type="match status" value="1"/>
</dbReference>
<evidence type="ECO:0000256" key="2">
    <source>
        <dbReference type="ARBA" id="ARBA00009772"/>
    </source>
</evidence>
<evidence type="ECO:0000256" key="5">
    <source>
        <dbReference type="ARBA" id="ARBA00022475"/>
    </source>
</evidence>
<dbReference type="Pfam" id="PF01311">
    <property type="entry name" value="Bac_export_1"/>
    <property type="match status" value="1"/>
</dbReference>
<keyword evidence="6 14" id="KW-0812">Transmembrane</keyword>
<proteinExistence type="inferred from homology"/>
<evidence type="ECO:0000313" key="16">
    <source>
        <dbReference type="Proteomes" id="UP001281656"/>
    </source>
</evidence>